<dbReference type="GO" id="GO:0009253">
    <property type="term" value="P:peptidoglycan catabolic process"/>
    <property type="evidence" value="ECO:0007669"/>
    <property type="project" value="InterPro"/>
</dbReference>
<evidence type="ECO:0000256" key="1">
    <source>
        <dbReference type="ARBA" id="ARBA00010646"/>
    </source>
</evidence>
<keyword evidence="2" id="KW-0677">Repeat</keyword>
<organism evidence="5 6">
    <name type="scientific">Furfurilactobacillus siliginis</name>
    <dbReference type="NCBI Taxonomy" id="348151"/>
    <lineage>
        <taxon>Bacteria</taxon>
        <taxon>Bacillati</taxon>
        <taxon>Bacillota</taxon>
        <taxon>Bacilli</taxon>
        <taxon>Lactobacillales</taxon>
        <taxon>Lactobacillaceae</taxon>
        <taxon>Furfurilactobacillus</taxon>
    </lineage>
</organism>
<dbReference type="Gene3D" id="3.20.20.80">
    <property type="entry name" value="Glycosidases"/>
    <property type="match status" value="1"/>
</dbReference>
<evidence type="ECO:0000313" key="6">
    <source>
        <dbReference type="Proteomes" id="UP000051139"/>
    </source>
</evidence>
<dbReference type="Pfam" id="PF19127">
    <property type="entry name" value="Choline_bind_3"/>
    <property type="match status" value="3"/>
</dbReference>
<feature type="repeat" description="Cell wall-binding" evidence="3">
    <location>
        <begin position="363"/>
        <end position="382"/>
    </location>
</feature>
<evidence type="ECO:0000256" key="2">
    <source>
        <dbReference type="ARBA" id="ARBA00022737"/>
    </source>
</evidence>
<feature type="repeat" description="Cell wall-binding" evidence="3">
    <location>
        <begin position="322"/>
        <end position="341"/>
    </location>
</feature>
<dbReference type="PATRIC" id="fig|348151.3.peg.2023"/>
<dbReference type="EMBL" id="JQCB01000008">
    <property type="protein sequence ID" value="KRN95508.1"/>
    <property type="molecule type" value="Genomic_DNA"/>
</dbReference>
<dbReference type="RefSeq" id="WP_057810715.1">
    <property type="nucleotide sequence ID" value="NZ_BJUD01000015.1"/>
</dbReference>
<dbReference type="SUPFAM" id="SSF69360">
    <property type="entry name" value="Cell wall binding repeat"/>
    <property type="match status" value="2"/>
</dbReference>
<evidence type="ECO:0008006" key="8">
    <source>
        <dbReference type="Google" id="ProtNLM"/>
    </source>
</evidence>
<reference evidence="5 6" key="1">
    <citation type="journal article" date="2015" name="Genome Announc.">
        <title>Expanding the biotechnology potential of lactobacilli through comparative genomics of 213 strains and associated genera.</title>
        <authorList>
            <person name="Sun Z."/>
            <person name="Harris H.M."/>
            <person name="McCann A."/>
            <person name="Guo C."/>
            <person name="Argimon S."/>
            <person name="Zhang W."/>
            <person name="Yang X."/>
            <person name="Jeffery I.B."/>
            <person name="Cooney J.C."/>
            <person name="Kagawa T.F."/>
            <person name="Liu W."/>
            <person name="Song Y."/>
            <person name="Salvetti E."/>
            <person name="Wrobel A."/>
            <person name="Rasinkangas P."/>
            <person name="Parkhill J."/>
            <person name="Rea M.C."/>
            <person name="O'Sullivan O."/>
            <person name="Ritari J."/>
            <person name="Douillard F.P."/>
            <person name="Paul Ross R."/>
            <person name="Yang R."/>
            <person name="Briner A.E."/>
            <person name="Felis G.E."/>
            <person name="de Vos W.M."/>
            <person name="Barrangou R."/>
            <person name="Klaenhammer T.R."/>
            <person name="Caufield P.W."/>
            <person name="Cui Y."/>
            <person name="Zhang H."/>
            <person name="O'Toole P.W."/>
        </authorList>
    </citation>
    <scope>NUCLEOTIDE SEQUENCE [LARGE SCALE GENOMIC DNA]</scope>
    <source>
        <strain evidence="5 6">DSM 22696</strain>
    </source>
</reference>
<protein>
    <recommendedName>
        <fullName evidence="8">Lysozyme</fullName>
    </recommendedName>
</protein>
<dbReference type="STRING" id="348151.IV55_GL001970"/>
<dbReference type="AlphaFoldDB" id="A0A0R2LAM5"/>
<sequence length="422" mass="48005">MANLFNDVAVFQRDDLAFFQALAAKGSKAVIIKLTQGSWYVNPKFVNQYNNAQAAGLQVHVYHYFTGQPNEAQWLIANIKSMGISGDPINILNDVEDPSLVWNPMIAVNLFTQQMIDAGYGADINWTYGPASWFKEGRLVKSQLTAKHIWPASYGTSQPGVDDAEAWQYTDNFDGMPVDASYDFSGLLTSGQTQTAGKWVDGSQGWWYQNADGSYPTGWSQIDGQWFYFDGNGWMQIGWQMVNGAWYLLDSNIDGHQGQMLTGWQLVNDHWYYLNDQGQLQAGWLNLDGGWYYCDPSNGAMQSWWQLINGNWYFLDSHGVMATGWYQVSDKWYLFDDQGHLLSNWQAVDGKWYYLDPTDGHMVTGWLQYQNQWYLLNSDGSMATGWVSRPVWYHMGANGAMQTGTQTIDGKQYTFDENGKMK</sequence>
<dbReference type="GO" id="GO:0016998">
    <property type="term" value="P:cell wall macromolecule catabolic process"/>
    <property type="evidence" value="ECO:0007669"/>
    <property type="project" value="InterPro"/>
</dbReference>
<comment type="caution">
    <text evidence="5">The sequence shown here is derived from an EMBL/GenBank/DDBJ whole genome shotgun (WGS) entry which is preliminary data.</text>
</comment>
<feature type="repeat" description="Cell wall-binding" evidence="3">
    <location>
        <begin position="302"/>
        <end position="321"/>
    </location>
</feature>
<feature type="repeat" description="Cell wall-binding" evidence="3">
    <location>
        <begin position="261"/>
        <end position="280"/>
    </location>
</feature>
<feature type="repeat" description="Cell wall-binding" evidence="3">
    <location>
        <begin position="216"/>
        <end position="235"/>
    </location>
</feature>
<dbReference type="Pfam" id="PF01183">
    <property type="entry name" value="Glyco_hydro_25"/>
    <property type="match status" value="1"/>
</dbReference>
<evidence type="ECO:0000256" key="3">
    <source>
        <dbReference type="PROSITE-ProRule" id="PRU00591"/>
    </source>
</evidence>
<evidence type="ECO:0000313" key="7">
    <source>
        <dbReference type="Proteomes" id="UP000321429"/>
    </source>
</evidence>
<dbReference type="PROSITE" id="PS51170">
    <property type="entry name" value="CW"/>
    <property type="match status" value="6"/>
</dbReference>
<dbReference type="Proteomes" id="UP000051139">
    <property type="component" value="Unassembled WGS sequence"/>
</dbReference>
<keyword evidence="6" id="KW-1185">Reference proteome</keyword>
<dbReference type="Gene3D" id="2.10.270.10">
    <property type="entry name" value="Cholin Binding"/>
    <property type="match status" value="5"/>
</dbReference>
<dbReference type="PROSITE" id="PS51904">
    <property type="entry name" value="GLYCOSYL_HYDROL_F25_2"/>
    <property type="match status" value="1"/>
</dbReference>
<evidence type="ECO:0000313" key="4">
    <source>
        <dbReference type="EMBL" id="GEK28696.1"/>
    </source>
</evidence>
<dbReference type="EMBL" id="BJUD01000015">
    <property type="protein sequence ID" value="GEK28696.1"/>
    <property type="molecule type" value="Genomic_DNA"/>
</dbReference>
<accession>A0A0R2LAM5</accession>
<proteinExistence type="inferred from homology"/>
<feature type="repeat" description="Cell wall-binding" evidence="3">
    <location>
        <begin position="402"/>
        <end position="421"/>
    </location>
</feature>
<dbReference type="SUPFAM" id="SSF51445">
    <property type="entry name" value="(Trans)glycosidases"/>
    <property type="match status" value="1"/>
</dbReference>
<dbReference type="InterPro" id="IPR017853">
    <property type="entry name" value="GH"/>
</dbReference>
<reference evidence="4 7" key="2">
    <citation type="submission" date="2019-07" db="EMBL/GenBank/DDBJ databases">
        <title>Whole genome shotgun sequence of Lactobacillus siliginis NBRC 101315.</title>
        <authorList>
            <person name="Hosoyama A."/>
            <person name="Uohara A."/>
            <person name="Ohji S."/>
            <person name="Ichikawa N."/>
        </authorList>
    </citation>
    <scope>NUCLEOTIDE SEQUENCE [LARGE SCALE GENOMIC DNA]</scope>
    <source>
        <strain evidence="4 7">NBRC 101315</strain>
    </source>
</reference>
<dbReference type="Pfam" id="PF01473">
    <property type="entry name" value="Choline_bind_1"/>
    <property type="match status" value="1"/>
</dbReference>
<dbReference type="GO" id="GO:0003796">
    <property type="term" value="F:lysozyme activity"/>
    <property type="evidence" value="ECO:0007669"/>
    <property type="project" value="InterPro"/>
</dbReference>
<comment type="similarity">
    <text evidence="1">Belongs to the glycosyl hydrolase 25 family.</text>
</comment>
<dbReference type="InterPro" id="IPR018337">
    <property type="entry name" value="Cell_wall/Cho-bd_repeat"/>
</dbReference>
<gene>
    <name evidence="5" type="ORF">IV55_GL001970</name>
    <name evidence="4" type="ORF">LSI01_10070</name>
</gene>
<dbReference type="InterPro" id="IPR002053">
    <property type="entry name" value="Glyco_hydro_25"/>
</dbReference>
<dbReference type="Proteomes" id="UP000321429">
    <property type="component" value="Unassembled WGS sequence"/>
</dbReference>
<name>A0A0R2LAM5_9LACO</name>
<evidence type="ECO:0000313" key="5">
    <source>
        <dbReference type="EMBL" id="KRN95508.1"/>
    </source>
</evidence>